<dbReference type="InterPro" id="IPR021029">
    <property type="entry name" value="DNA_pol_III_tau_dom-5"/>
</dbReference>
<keyword evidence="5" id="KW-0479">Metal-binding</keyword>
<evidence type="ECO:0000256" key="5">
    <source>
        <dbReference type="ARBA" id="ARBA00022723"/>
    </source>
</evidence>
<dbReference type="InterPro" id="IPR022754">
    <property type="entry name" value="DNA_pol_III_gamma-3"/>
</dbReference>
<proteinExistence type="inferred from homology"/>
<keyword evidence="15" id="KW-1185">Reference proteome</keyword>
<evidence type="ECO:0000313" key="15">
    <source>
        <dbReference type="Proteomes" id="UP001179830"/>
    </source>
</evidence>
<evidence type="ECO:0000313" key="14">
    <source>
        <dbReference type="EMBL" id="WGI24085.1"/>
    </source>
</evidence>
<dbReference type="Gene3D" id="3.40.50.300">
    <property type="entry name" value="P-loop containing nucleotide triphosphate hydrolases"/>
    <property type="match status" value="1"/>
</dbReference>
<dbReference type="InterPro" id="IPR038249">
    <property type="entry name" value="PolIII_tau_V_sf"/>
</dbReference>
<dbReference type="InterPro" id="IPR012763">
    <property type="entry name" value="DNA_pol_III_sug/sutau_N"/>
</dbReference>
<comment type="similarity">
    <text evidence="1 11">Belongs to the DnaX/STICHEL family.</text>
</comment>
<evidence type="ECO:0000256" key="4">
    <source>
        <dbReference type="ARBA" id="ARBA00022705"/>
    </source>
</evidence>
<evidence type="ECO:0000256" key="8">
    <source>
        <dbReference type="ARBA" id="ARBA00022840"/>
    </source>
</evidence>
<comment type="catalytic activity">
    <reaction evidence="10 11">
        <text>DNA(n) + a 2'-deoxyribonucleoside 5'-triphosphate = DNA(n+1) + diphosphate</text>
        <dbReference type="Rhea" id="RHEA:22508"/>
        <dbReference type="Rhea" id="RHEA-COMP:17339"/>
        <dbReference type="Rhea" id="RHEA-COMP:17340"/>
        <dbReference type="ChEBI" id="CHEBI:33019"/>
        <dbReference type="ChEBI" id="CHEBI:61560"/>
        <dbReference type="ChEBI" id="CHEBI:173112"/>
        <dbReference type="EC" id="2.7.7.7"/>
    </reaction>
</comment>
<evidence type="ECO:0000256" key="6">
    <source>
        <dbReference type="ARBA" id="ARBA00022741"/>
    </source>
</evidence>
<keyword evidence="8 11" id="KW-0067">ATP-binding</keyword>
<dbReference type="Gene3D" id="1.10.8.60">
    <property type="match status" value="1"/>
</dbReference>
<keyword evidence="2 11" id="KW-0808">Transferase</keyword>
<organism evidence="14 15">
    <name type="scientific">Halomonas alkaliantarctica</name>
    <dbReference type="NCBI Taxonomy" id="232346"/>
    <lineage>
        <taxon>Bacteria</taxon>
        <taxon>Pseudomonadati</taxon>
        <taxon>Pseudomonadota</taxon>
        <taxon>Gammaproteobacteria</taxon>
        <taxon>Oceanospirillales</taxon>
        <taxon>Halomonadaceae</taxon>
        <taxon>Halomonas</taxon>
    </lineage>
</organism>
<comment type="subunit">
    <text evidence="11">DNA polymerase III contains a core (composed of alpha, epsilon and theta chains) that associates with a tau subunit. This core dimerizes to form the POLIII' complex. PolIII' associates with the gamma complex (composed of gamma, delta, delta', psi and chi chains) and with the beta chain to form the complete DNA polymerase III complex.</text>
</comment>
<dbReference type="InterPro" id="IPR045085">
    <property type="entry name" value="HLD_clamp_pol_III_gamma_tau"/>
</dbReference>
<evidence type="ECO:0000256" key="12">
    <source>
        <dbReference type="SAM" id="MobiDB-lite"/>
    </source>
</evidence>
<comment type="function">
    <text evidence="11">DNA polymerase III is a complex, multichain enzyme responsible for most of the replicative synthesis in bacteria. This DNA polymerase also exhibits 3' to 5' exonuclease activity.</text>
</comment>
<evidence type="ECO:0000256" key="11">
    <source>
        <dbReference type="RuleBase" id="RU364063"/>
    </source>
</evidence>
<dbReference type="InterPro" id="IPR008921">
    <property type="entry name" value="DNA_pol3_clamp-load_cplx_C"/>
</dbReference>
<dbReference type="EC" id="2.7.7.7" evidence="11"/>
<evidence type="ECO:0000256" key="9">
    <source>
        <dbReference type="ARBA" id="ARBA00022932"/>
    </source>
</evidence>
<name>A0ABY8LI06_9GAMM</name>
<dbReference type="SUPFAM" id="SSF52540">
    <property type="entry name" value="P-loop containing nucleoside triphosphate hydrolases"/>
    <property type="match status" value="1"/>
</dbReference>
<dbReference type="Pfam" id="PF22608">
    <property type="entry name" value="DNAX_ATPase_lid"/>
    <property type="match status" value="1"/>
</dbReference>
<dbReference type="NCBIfam" id="NF004046">
    <property type="entry name" value="PRK05563.1"/>
    <property type="match status" value="1"/>
</dbReference>
<dbReference type="Pfam" id="PF12170">
    <property type="entry name" value="DNA_pol3_tau_5"/>
    <property type="match status" value="1"/>
</dbReference>
<evidence type="ECO:0000256" key="7">
    <source>
        <dbReference type="ARBA" id="ARBA00022833"/>
    </source>
</evidence>
<reference evidence="14" key="1">
    <citation type="submission" date="2023-04" db="EMBL/GenBank/DDBJ databases">
        <title>Complete genome sequence of Halomonas alkaliantarctica MSP3 isolated from marine sediment, Jeju Island.</title>
        <authorList>
            <person name="Park S.-J."/>
        </authorList>
    </citation>
    <scope>NUCLEOTIDE SEQUENCE</scope>
    <source>
        <strain evidence="14">MSP3</strain>
    </source>
</reference>
<sequence length="663" mass="72516">MSYQVLARKWRPRTFHELVGQAHVQRALVNALDQGRLHHAYLFTGTRGVGKTTLARILAKCLNCTANGRGDEGITSTPCGQCDSCQAIDEGRFVDLIEVDAASRTKVEDTRELLDNVQYAPTQGRYKVYLIDEVHMLSTSSFNALLKTLEEPPPHVKFLLATTDPQKLPPTVLSRCLQFTLKHMPPERVVEHLTYVLGEEGVAFDESALWLLGKAAEGSMRDAMSLTDQAIAFGQGAVRHADVAAMLGTLDHRHILGLAESLADVDVQRLLAEVAELAEQGPDFAAVLDELSSMLHRLAVAQMVPDAVDNSHGDRDVILQLASRFTAEDIQLYYQIGIQGRGDMMHAPDLRSALEMTLLRMLAFRPQGVPKPPRTPLPLRREPSEGVAAETNAQVAVAETPSPAPQPAPVADAKPEAHSTPEAQPAQQLEPSPEQTAPVAEEQPPLQEPPPWTLETDAPTIEADTSQQASEPAAMVEPEPVAEPVLTPEPVSEPQAAVEPTTSEVPTAQPEAFPEIQPEARTEAFPKAQPGKLDNAQWLQCFDSLGLGGLTRNLAGNCLVESDDGTLLTLRLDPSQEAMQAEVHQTRIERALKEQGMPRRIAFYVAELSNSLETPRQREERLNKERHAQAVDLLNHDPHVQKLQQAFGAKLIESSVKPADAIR</sequence>
<dbReference type="Pfam" id="PF12169">
    <property type="entry name" value="DNA_pol3_gamma3"/>
    <property type="match status" value="1"/>
</dbReference>
<dbReference type="Gene3D" id="1.20.272.10">
    <property type="match status" value="1"/>
</dbReference>
<evidence type="ECO:0000256" key="10">
    <source>
        <dbReference type="ARBA" id="ARBA00049244"/>
    </source>
</evidence>
<evidence type="ECO:0000256" key="2">
    <source>
        <dbReference type="ARBA" id="ARBA00022679"/>
    </source>
</evidence>
<dbReference type="Proteomes" id="UP001179830">
    <property type="component" value="Chromosome"/>
</dbReference>
<dbReference type="Gene3D" id="3.30.300.150">
    <property type="entry name" value="DNA polymerase III, tau subunit, domain V"/>
    <property type="match status" value="1"/>
</dbReference>
<dbReference type="RefSeq" id="WP_280103905.1">
    <property type="nucleotide sequence ID" value="NZ_CP122961.1"/>
</dbReference>
<dbReference type="SMART" id="SM00382">
    <property type="entry name" value="AAA"/>
    <property type="match status" value="1"/>
</dbReference>
<dbReference type="InterPro" id="IPR050238">
    <property type="entry name" value="DNA_Rep/Repair_Clamp_Loader"/>
</dbReference>
<dbReference type="SUPFAM" id="SSF48019">
    <property type="entry name" value="post-AAA+ oligomerization domain-like"/>
    <property type="match status" value="1"/>
</dbReference>
<feature type="domain" description="AAA+ ATPase" evidence="13">
    <location>
        <begin position="37"/>
        <end position="200"/>
    </location>
</feature>
<feature type="region of interest" description="Disordered" evidence="12">
    <location>
        <begin position="366"/>
        <end position="457"/>
    </location>
</feature>
<keyword evidence="6 11" id="KW-0547">Nucleotide-binding</keyword>
<keyword evidence="7" id="KW-0862">Zinc</keyword>
<dbReference type="EMBL" id="CP122961">
    <property type="protein sequence ID" value="WGI24085.1"/>
    <property type="molecule type" value="Genomic_DNA"/>
</dbReference>
<dbReference type="CDD" id="cd18137">
    <property type="entry name" value="HLD_clamp_pol_III_gamma_tau"/>
    <property type="match status" value="1"/>
</dbReference>
<dbReference type="InterPro" id="IPR003593">
    <property type="entry name" value="AAA+_ATPase"/>
</dbReference>
<dbReference type="GO" id="GO:0003887">
    <property type="term" value="F:DNA-directed DNA polymerase activity"/>
    <property type="evidence" value="ECO:0007669"/>
    <property type="project" value="UniProtKB-EC"/>
</dbReference>
<keyword evidence="4 11" id="KW-0235">DNA replication</keyword>
<dbReference type="NCBIfam" id="NF005942">
    <property type="entry name" value="PRK07994.1"/>
    <property type="match status" value="1"/>
</dbReference>
<feature type="region of interest" description="Disordered" evidence="12">
    <location>
        <begin position="484"/>
        <end position="515"/>
    </location>
</feature>
<evidence type="ECO:0000259" key="13">
    <source>
        <dbReference type="SMART" id="SM00382"/>
    </source>
</evidence>
<keyword evidence="9 11" id="KW-0239">DNA-directed DNA polymerase</keyword>
<accession>A0ABY8LI06</accession>
<dbReference type="NCBIfam" id="TIGR02397">
    <property type="entry name" value="dnaX_nterm"/>
    <property type="match status" value="1"/>
</dbReference>
<protein>
    <recommendedName>
        <fullName evidence="11">DNA polymerase III subunit gamma/tau</fullName>
        <ecNumber evidence="11">2.7.7.7</ecNumber>
    </recommendedName>
</protein>
<evidence type="ECO:0000256" key="3">
    <source>
        <dbReference type="ARBA" id="ARBA00022695"/>
    </source>
</evidence>
<dbReference type="PANTHER" id="PTHR11669:SF0">
    <property type="entry name" value="PROTEIN STICHEL-LIKE 2"/>
    <property type="match status" value="1"/>
</dbReference>
<feature type="compositionally biased region" description="Polar residues" evidence="12">
    <location>
        <begin position="421"/>
        <end position="435"/>
    </location>
</feature>
<dbReference type="Pfam" id="PF13177">
    <property type="entry name" value="DNA_pol3_delta2"/>
    <property type="match status" value="1"/>
</dbReference>
<dbReference type="InterPro" id="IPR027417">
    <property type="entry name" value="P-loop_NTPase"/>
</dbReference>
<dbReference type="PANTHER" id="PTHR11669">
    <property type="entry name" value="REPLICATION FACTOR C / DNA POLYMERASE III GAMMA-TAU SUBUNIT"/>
    <property type="match status" value="1"/>
</dbReference>
<evidence type="ECO:0000256" key="1">
    <source>
        <dbReference type="ARBA" id="ARBA00006360"/>
    </source>
</evidence>
<dbReference type="CDD" id="cd00009">
    <property type="entry name" value="AAA"/>
    <property type="match status" value="1"/>
</dbReference>
<gene>
    <name evidence="11 14" type="primary">dnaX</name>
    <name evidence="14" type="ORF">QEN58_12115</name>
</gene>
<keyword evidence="3 11" id="KW-0548">Nucleotidyltransferase</keyword>